<reference evidence="9 10" key="1">
    <citation type="submission" date="2024-02" db="EMBL/GenBank/DDBJ databases">
        <authorList>
            <person name="Daric V."/>
            <person name="Darras S."/>
        </authorList>
    </citation>
    <scope>NUCLEOTIDE SEQUENCE [LARGE SCALE GENOMIC DNA]</scope>
</reference>
<dbReference type="SUPFAM" id="SSF52129">
    <property type="entry name" value="Caspase-like"/>
    <property type="match status" value="1"/>
</dbReference>
<evidence type="ECO:0000256" key="6">
    <source>
        <dbReference type="SAM" id="MobiDB-lite"/>
    </source>
</evidence>
<dbReference type="CDD" id="cd00032">
    <property type="entry name" value="CASc"/>
    <property type="match status" value="1"/>
</dbReference>
<dbReference type="InterPro" id="IPR002398">
    <property type="entry name" value="Pept_C14"/>
</dbReference>
<dbReference type="PRINTS" id="PR00376">
    <property type="entry name" value="IL1BCENZYME"/>
</dbReference>
<dbReference type="InterPro" id="IPR015917">
    <property type="entry name" value="Pept_C14A"/>
</dbReference>
<dbReference type="Gene3D" id="3.40.50.1460">
    <property type="match status" value="1"/>
</dbReference>
<dbReference type="InterPro" id="IPR002138">
    <property type="entry name" value="Pept_C14_p10"/>
</dbReference>
<keyword evidence="10" id="KW-1185">Reference proteome</keyword>
<evidence type="ECO:0000313" key="9">
    <source>
        <dbReference type="EMBL" id="CAK8689143.1"/>
    </source>
</evidence>
<dbReference type="PROSITE" id="PS50208">
    <property type="entry name" value="CASPASE_P20"/>
    <property type="match status" value="1"/>
</dbReference>
<proteinExistence type="inferred from homology"/>
<evidence type="ECO:0000256" key="1">
    <source>
        <dbReference type="ARBA" id="ARBA00010134"/>
    </source>
</evidence>
<feature type="region of interest" description="Disordered" evidence="6">
    <location>
        <begin position="158"/>
        <end position="187"/>
    </location>
</feature>
<evidence type="ECO:0008006" key="11">
    <source>
        <dbReference type="Google" id="ProtNLM"/>
    </source>
</evidence>
<dbReference type="Pfam" id="PF00656">
    <property type="entry name" value="Peptidase_C14"/>
    <property type="match status" value="1"/>
</dbReference>
<keyword evidence="3" id="KW-0053">Apoptosis</keyword>
<feature type="domain" description="Caspase family p20" evidence="8">
    <location>
        <begin position="35"/>
        <end position="157"/>
    </location>
</feature>
<evidence type="ECO:0000313" key="10">
    <source>
        <dbReference type="Proteomes" id="UP001642483"/>
    </source>
</evidence>
<dbReference type="PANTHER" id="PTHR47901">
    <property type="entry name" value="CASPASE RECRUITMENT DOMAIN-CONTAINING PROTEIN 18"/>
    <property type="match status" value="1"/>
</dbReference>
<dbReference type="InterPro" id="IPR029030">
    <property type="entry name" value="Caspase-like_dom_sf"/>
</dbReference>
<keyword evidence="2" id="KW-0645">Protease</keyword>
<gene>
    <name evidence="9" type="ORF">CVLEPA_LOCUS21113</name>
</gene>
<dbReference type="EMBL" id="CAWYQH010000108">
    <property type="protein sequence ID" value="CAK8689143.1"/>
    <property type="molecule type" value="Genomic_DNA"/>
</dbReference>
<comment type="caution">
    <text evidence="9">The sequence shown here is derived from an EMBL/GenBank/DDBJ whole genome shotgun (WGS) entry which is preliminary data.</text>
</comment>
<evidence type="ECO:0000256" key="2">
    <source>
        <dbReference type="ARBA" id="ARBA00022670"/>
    </source>
</evidence>
<dbReference type="SMART" id="SM00115">
    <property type="entry name" value="CASc"/>
    <property type="match status" value="1"/>
</dbReference>
<feature type="domain" description="Caspase family p10" evidence="7">
    <location>
        <begin position="186"/>
        <end position="278"/>
    </location>
</feature>
<accession>A0ABP0GCE0</accession>
<keyword evidence="4" id="KW-0378">Hydrolase</keyword>
<organism evidence="9 10">
    <name type="scientific">Clavelina lepadiformis</name>
    <name type="common">Light-bulb sea squirt</name>
    <name type="synonym">Ascidia lepadiformis</name>
    <dbReference type="NCBI Taxonomy" id="159417"/>
    <lineage>
        <taxon>Eukaryota</taxon>
        <taxon>Metazoa</taxon>
        <taxon>Chordata</taxon>
        <taxon>Tunicata</taxon>
        <taxon>Ascidiacea</taxon>
        <taxon>Aplousobranchia</taxon>
        <taxon>Clavelinidae</taxon>
        <taxon>Clavelina</taxon>
    </lineage>
</organism>
<sequence>MGAKCAVGKKSAMPKAFYDFGSVDKDLGVYNTEEKNGRAYIFNHYKFKTKIAKRKGTDKDVSNLKTIFEKIGIKCKVFNDLPIRQVRDELEKISKKEFSDYSCCFVVFLSHGQENYIWTNDDKLLYNEVSPYFTSERCESLEGKPKIFIVQACKGNNSATPAEKTTENPGEQTDAEEEKEEKEDGVSPAAPIGADCISCFASATGYVSYRNEYDGSRFIQTLTSVVMEYISDSDWKLDFASLMTIVAERVSAIGSDKTKQRQMPCTVSTLRKRFYLPKIDDLL</sequence>
<dbReference type="InterPro" id="IPR011600">
    <property type="entry name" value="Pept_C14_caspase"/>
</dbReference>
<comment type="similarity">
    <text evidence="1 5">Belongs to the peptidase C14A family.</text>
</comment>
<feature type="compositionally biased region" description="Acidic residues" evidence="6">
    <location>
        <begin position="173"/>
        <end position="183"/>
    </location>
</feature>
<dbReference type="Proteomes" id="UP001642483">
    <property type="component" value="Unassembled WGS sequence"/>
</dbReference>
<evidence type="ECO:0000256" key="4">
    <source>
        <dbReference type="ARBA" id="ARBA00022801"/>
    </source>
</evidence>
<name>A0ABP0GCE0_CLALP</name>
<dbReference type="PANTHER" id="PTHR47901:SF8">
    <property type="entry name" value="CASPASE-3"/>
    <property type="match status" value="1"/>
</dbReference>
<evidence type="ECO:0000259" key="7">
    <source>
        <dbReference type="PROSITE" id="PS50207"/>
    </source>
</evidence>
<evidence type="ECO:0000256" key="3">
    <source>
        <dbReference type="ARBA" id="ARBA00022703"/>
    </source>
</evidence>
<protein>
    <recommendedName>
        <fullName evidence="11">Caspase-3</fullName>
    </recommendedName>
</protein>
<evidence type="ECO:0000259" key="8">
    <source>
        <dbReference type="PROSITE" id="PS50208"/>
    </source>
</evidence>
<dbReference type="InterPro" id="IPR001309">
    <property type="entry name" value="Pept_C14_p20"/>
</dbReference>
<dbReference type="PROSITE" id="PS50207">
    <property type="entry name" value="CASPASE_P10"/>
    <property type="match status" value="1"/>
</dbReference>
<evidence type="ECO:0000256" key="5">
    <source>
        <dbReference type="RuleBase" id="RU003971"/>
    </source>
</evidence>